<evidence type="ECO:0000256" key="7">
    <source>
        <dbReference type="RuleBase" id="RU363051"/>
    </source>
</evidence>
<keyword evidence="1 7" id="KW-0575">Peroxidase</keyword>
<dbReference type="PANTHER" id="PTHR31356:SF53">
    <property type="entry name" value="HEME PEROXIDASE"/>
    <property type="match status" value="1"/>
</dbReference>
<name>A0ABR3A2S4_9AGAR</name>
<dbReference type="InterPro" id="IPR044831">
    <property type="entry name" value="Ccp1-like"/>
</dbReference>
<evidence type="ECO:0000256" key="4">
    <source>
        <dbReference type="ARBA" id="ARBA00023002"/>
    </source>
</evidence>
<dbReference type="Pfam" id="PF00141">
    <property type="entry name" value="peroxidase"/>
    <property type="match status" value="1"/>
</dbReference>
<evidence type="ECO:0000256" key="6">
    <source>
        <dbReference type="RuleBase" id="RU004241"/>
    </source>
</evidence>
<keyword evidence="7" id="KW-0732">Signal</keyword>
<dbReference type="Proteomes" id="UP001437256">
    <property type="component" value="Unassembled WGS sequence"/>
</dbReference>
<reference evidence="9 10" key="1">
    <citation type="submission" date="2024-05" db="EMBL/GenBank/DDBJ databases">
        <title>A draft genome resource for the thread blight pathogen Marasmius tenuissimus strain MS-2.</title>
        <authorList>
            <person name="Yulfo-Soto G.E."/>
            <person name="Baruah I.K."/>
            <person name="Amoako-Attah I."/>
            <person name="Bukari Y."/>
            <person name="Meinhardt L.W."/>
            <person name="Bailey B.A."/>
            <person name="Cohen S.P."/>
        </authorList>
    </citation>
    <scope>NUCLEOTIDE SEQUENCE [LARGE SCALE GENOMIC DNA]</scope>
    <source>
        <strain evidence="9 10">MS-2</strain>
    </source>
</reference>
<keyword evidence="3" id="KW-0479">Metal-binding</keyword>
<gene>
    <name evidence="9" type="ORF">AAF712_005117</name>
</gene>
<dbReference type="PROSITE" id="PS50873">
    <property type="entry name" value="PEROXIDASE_4"/>
    <property type="match status" value="1"/>
</dbReference>
<dbReference type="SUPFAM" id="SSF48113">
    <property type="entry name" value="Heme-dependent peroxidases"/>
    <property type="match status" value="1"/>
</dbReference>
<keyword evidence="4 7" id="KW-0560">Oxidoreductase</keyword>
<dbReference type="Gene3D" id="1.10.520.10">
    <property type="match status" value="1"/>
</dbReference>
<dbReference type="InterPro" id="IPR010255">
    <property type="entry name" value="Haem_peroxidase_sf"/>
</dbReference>
<proteinExistence type="inferred from homology"/>
<evidence type="ECO:0000256" key="5">
    <source>
        <dbReference type="ARBA" id="ARBA00023004"/>
    </source>
</evidence>
<comment type="caution">
    <text evidence="9">The sequence shown here is derived from an EMBL/GenBank/DDBJ whole genome shotgun (WGS) entry which is preliminary data.</text>
</comment>
<comment type="similarity">
    <text evidence="6">Belongs to the peroxidase family.</text>
</comment>
<evidence type="ECO:0000256" key="3">
    <source>
        <dbReference type="ARBA" id="ARBA00022723"/>
    </source>
</evidence>
<evidence type="ECO:0000259" key="8">
    <source>
        <dbReference type="PROSITE" id="PS50873"/>
    </source>
</evidence>
<dbReference type="EC" id="1.11.1.-" evidence="7"/>
<evidence type="ECO:0000313" key="10">
    <source>
        <dbReference type="Proteomes" id="UP001437256"/>
    </source>
</evidence>
<keyword evidence="5" id="KW-0408">Iron</keyword>
<feature type="chain" id="PRO_5044964722" description="Peroxidase" evidence="7">
    <location>
        <begin position="20"/>
        <end position="543"/>
    </location>
</feature>
<keyword evidence="2" id="KW-0349">Heme</keyword>
<evidence type="ECO:0000256" key="2">
    <source>
        <dbReference type="ARBA" id="ARBA00022617"/>
    </source>
</evidence>
<sequence>MRTTLGPFVIAALGRLASGAVTSNPKWPYGWLLYQEEYLLYESLEVQSGFTNGCPRRFLTTTAAQWIRLAYHDMSTHNVEDGTGGLDASIRFELDRPENIGSGMLQSLSDFKARQTPHVSMADVIAMGAIFSLAGCGGPTHASIPFRGGRKDATSAGPPGVPEPHQDLRTHTDIFKRQGFNQQEMIALVACGHANGGVRKNDFPDIVTGSQSFEFFTGSDKHNRSIVTGYLDGTTTNPLVVTSNVTLRSDHRVFGSDGNVTMKRLAEGNNFNTECASLIERMINTVPKDVKLTEPILPIEFKVGKVRLFPANDSDGLVLTTTLRTLDLPDNPKRTITLLWTDRQGSTTCPSTGCSVQSVSTETLGTGTDRGFRFMGITTPQMHAFRANVDIKTSISKFWFEIDEGDGNKEVVDNDAEGFAIDQETVLIDPVRSVKWVDALGTAKIVRVVVGVTTSELSSMTPNLTMRAFNPSTPPPFIPETTTVPFSLDTTLPAMGAYTFFTANVSSPLGLSGTPMTSFDVVYEGRIVQEFVQVKEILTSIRV</sequence>
<keyword evidence="10" id="KW-1185">Reference proteome</keyword>
<evidence type="ECO:0000256" key="1">
    <source>
        <dbReference type="ARBA" id="ARBA00022559"/>
    </source>
</evidence>
<evidence type="ECO:0000313" key="9">
    <source>
        <dbReference type="EMBL" id="KAL0067948.1"/>
    </source>
</evidence>
<accession>A0ABR3A2S4</accession>
<dbReference type="PANTHER" id="PTHR31356">
    <property type="entry name" value="THYLAKOID LUMENAL 29 KDA PROTEIN, CHLOROPLASTIC-RELATED"/>
    <property type="match status" value="1"/>
</dbReference>
<feature type="domain" description="Plant heme peroxidase family profile" evidence="8">
    <location>
        <begin position="44"/>
        <end position="307"/>
    </location>
</feature>
<feature type="signal peptide" evidence="7">
    <location>
        <begin position="1"/>
        <end position="19"/>
    </location>
</feature>
<dbReference type="InterPro" id="IPR002016">
    <property type="entry name" value="Haem_peroxidase"/>
</dbReference>
<dbReference type="EMBL" id="JBBXMP010000022">
    <property type="protein sequence ID" value="KAL0067948.1"/>
    <property type="molecule type" value="Genomic_DNA"/>
</dbReference>
<protein>
    <recommendedName>
        <fullName evidence="7">Peroxidase</fullName>
        <ecNumber evidence="7">1.11.1.-</ecNumber>
    </recommendedName>
</protein>
<organism evidence="9 10">
    <name type="scientific">Marasmius tenuissimus</name>
    <dbReference type="NCBI Taxonomy" id="585030"/>
    <lineage>
        <taxon>Eukaryota</taxon>
        <taxon>Fungi</taxon>
        <taxon>Dikarya</taxon>
        <taxon>Basidiomycota</taxon>
        <taxon>Agaricomycotina</taxon>
        <taxon>Agaricomycetes</taxon>
        <taxon>Agaricomycetidae</taxon>
        <taxon>Agaricales</taxon>
        <taxon>Marasmiineae</taxon>
        <taxon>Marasmiaceae</taxon>
        <taxon>Marasmius</taxon>
    </lineage>
</organism>